<accession>A0A843TSU3</accession>
<evidence type="ECO:0000313" key="8">
    <source>
        <dbReference type="EMBL" id="MQL74628.1"/>
    </source>
</evidence>
<name>A0A843TSU3_COLES</name>
<dbReference type="Pfam" id="PF02544">
    <property type="entry name" value="Steroid_dh"/>
    <property type="match status" value="1"/>
</dbReference>
<comment type="similarity">
    <text evidence="2">Belongs to the steroid 5-alpha reductase family.</text>
</comment>
<feature type="domain" description="3-oxo-5-alpha-steroid 4-dehydrogenase C-terminal" evidence="7">
    <location>
        <begin position="134"/>
        <end position="259"/>
    </location>
</feature>
<keyword evidence="9" id="KW-1185">Reference proteome</keyword>
<dbReference type="GO" id="GO:0016627">
    <property type="term" value="F:oxidoreductase activity, acting on the CH-CH group of donors"/>
    <property type="evidence" value="ECO:0007669"/>
    <property type="project" value="InterPro"/>
</dbReference>
<evidence type="ECO:0000256" key="2">
    <source>
        <dbReference type="ARBA" id="ARBA00007742"/>
    </source>
</evidence>
<sequence>MSSFLISTLVFPPSPSLLAVNAMAVISLVGLSLIGASEAVGSGHLQYSKFANAAASPGKLLLLGLGGGRRVSSRVGMVVLYAPALAAALAAFAFPGMAETPRGSLFLHRYSGYMIVDSMIVISFSYFMNTVFVIYAQYLSRGVPEPAIDLKYAGIVLFLVGISGNLYHHVLLSKLRKKDEKGYKIPKGGFFALVICPHYLFEIIGLLGISFISPTLNSFAFGLGSAVYLVGRSYSTRKWYCSKFDNFPREIKALVPYVF</sequence>
<feature type="transmembrane region" description="Helical" evidence="6">
    <location>
        <begin position="189"/>
        <end position="212"/>
    </location>
</feature>
<evidence type="ECO:0000313" key="9">
    <source>
        <dbReference type="Proteomes" id="UP000652761"/>
    </source>
</evidence>
<dbReference type="PROSITE" id="PS50244">
    <property type="entry name" value="S5A_REDUCTASE"/>
    <property type="match status" value="1"/>
</dbReference>
<dbReference type="AlphaFoldDB" id="A0A843TSU3"/>
<reference evidence="8" key="1">
    <citation type="submission" date="2017-07" db="EMBL/GenBank/DDBJ databases">
        <title>Taro Niue Genome Assembly and Annotation.</title>
        <authorList>
            <person name="Atibalentja N."/>
            <person name="Keating K."/>
            <person name="Fields C.J."/>
        </authorList>
    </citation>
    <scope>NUCLEOTIDE SEQUENCE</scope>
    <source>
        <strain evidence="8">Niue_2</strain>
        <tissue evidence="8">Leaf</tissue>
    </source>
</reference>
<protein>
    <recommendedName>
        <fullName evidence="7">3-oxo-5-alpha-steroid 4-dehydrogenase C-terminal domain-containing protein</fullName>
    </recommendedName>
</protein>
<evidence type="ECO:0000256" key="3">
    <source>
        <dbReference type="ARBA" id="ARBA00022692"/>
    </source>
</evidence>
<dbReference type="PANTHER" id="PTHR10556:SF35">
    <property type="entry name" value="3-OXO-5-ALPHA-STEROID 4-DEHYDROGENASE FAMILY PROTEIN"/>
    <property type="match status" value="1"/>
</dbReference>
<dbReference type="InterPro" id="IPR039357">
    <property type="entry name" value="SRD5A/TECR"/>
</dbReference>
<feature type="transmembrane region" description="Helical" evidence="6">
    <location>
        <begin position="115"/>
        <end position="138"/>
    </location>
</feature>
<dbReference type="GO" id="GO:0006629">
    <property type="term" value="P:lipid metabolic process"/>
    <property type="evidence" value="ECO:0007669"/>
    <property type="project" value="InterPro"/>
</dbReference>
<dbReference type="OrthoDB" id="5788137at2759"/>
<comment type="caution">
    <text evidence="8">The sequence shown here is derived from an EMBL/GenBank/DDBJ whole genome shotgun (WGS) entry which is preliminary data.</text>
</comment>
<evidence type="ECO:0000256" key="4">
    <source>
        <dbReference type="ARBA" id="ARBA00022989"/>
    </source>
</evidence>
<proteinExistence type="inferred from homology"/>
<evidence type="ECO:0000256" key="5">
    <source>
        <dbReference type="ARBA" id="ARBA00023136"/>
    </source>
</evidence>
<feature type="transmembrane region" description="Helical" evidence="6">
    <location>
        <begin position="75"/>
        <end position="94"/>
    </location>
</feature>
<evidence type="ECO:0000256" key="1">
    <source>
        <dbReference type="ARBA" id="ARBA00004141"/>
    </source>
</evidence>
<evidence type="ECO:0000256" key="6">
    <source>
        <dbReference type="SAM" id="Phobius"/>
    </source>
</evidence>
<dbReference type="PANTHER" id="PTHR10556">
    <property type="entry name" value="3-OXO-5-ALPHA-STEROID 4-DEHYDROGENASE"/>
    <property type="match status" value="1"/>
</dbReference>
<dbReference type="FunFam" id="1.20.120.1630:FF:000017">
    <property type="entry name" value="3-oxo-5-alpha-steroid 4-dehydrogenase family protein"/>
    <property type="match status" value="1"/>
</dbReference>
<keyword evidence="3 6" id="KW-0812">Transmembrane</keyword>
<dbReference type="InterPro" id="IPR001104">
    <property type="entry name" value="3-oxo-5_a-steroid_4-DH_C"/>
</dbReference>
<feature type="transmembrane region" description="Helical" evidence="6">
    <location>
        <begin position="150"/>
        <end position="168"/>
    </location>
</feature>
<dbReference type="EMBL" id="NMUH01000216">
    <property type="protein sequence ID" value="MQL74628.1"/>
    <property type="molecule type" value="Genomic_DNA"/>
</dbReference>
<keyword evidence="4 6" id="KW-1133">Transmembrane helix</keyword>
<organism evidence="8 9">
    <name type="scientific">Colocasia esculenta</name>
    <name type="common">Wild taro</name>
    <name type="synonym">Arum esculentum</name>
    <dbReference type="NCBI Taxonomy" id="4460"/>
    <lineage>
        <taxon>Eukaryota</taxon>
        <taxon>Viridiplantae</taxon>
        <taxon>Streptophyta</taxon>
        <taxon>Embryophyta</taxon>
        <taxon>Tracheophyta</taxon>
        <taxon>Spermatophyta</taxon>
        <taxon>Magnoliopsida</taxon>
        <taxon>Liliopsida</taxon>
        <taxon>Araceae</taxon>
        <taxon>Aroideae</taxon>
        <taxon>Colocasieae</taxon>
        <taxon>Colocasia</taxon>
    </lineage>
</organism>
<dbReference type="Proteomes" id="UP000652761">
    <property type="component" value="Unassembled WGS sequence"/>
</dbReference>
<comment type="subcellular location">
    <subcellularLocation>
        <location evidence="1">Membrane</location>
        <topology evidence="1">Multi-pass membrane protein</topology>
    </subcellularLocation>
</comment>
<evidence type="ECO:0000259" key="7">
    <source>
        <dbReference type="Pfam" id="PF02544"/>
    </source>
</evidence>
<keyword evidence="5 6" id="KW-0472">Membrane</keyword>
<gene>
    <name evidence="8" type="ORF">Taro_006958</name>
</gene>
<dbReference type="Gene3D" id="1.20.120.1630">
    <property type="match status" value="1"/>
</dbReference>
<dbReference type="GO" id="GO:0016020">
    <property type="term" value="C:membrane"/>
    <property type="evidence" value="ECO:0007669"/>
    <property type="project" value="UniProtKB-SubCell"/>
</dbReference>